<sequence>MPDLATLLSNQGVQAASVVLAYEDLPPERTLAGRVRVGTAVLGELGGRTIGVWEISPSVSTDVESEEFFVVLAGEGTIQFSDGSPDLVLRAGVVGRLAAGAATTWTVTQTLRKIYIV</sequence>
<evidence type="ECO:0000259" key="1">
    <source>
        <dbReference type="Pfam" id="PF05899"/>
    </source>
</evidence>
<dbReference type="EMBL" id="SMBU01000001">
    <property type="protein sequence ID" value="TCV04561.1"/>
    <property type="molecule type" value="Genomic_DNA"/>
</dbReference>
<name>A0A4R3VJH0_ROSSA</name>
<dbReference type="Pfam" id="PF05899">
    <property type="entry name" value="Cupin_3"/>
    <property type="match status" value="1"/>
</dbReference>
<dbReference type="AlphaFoldDB" id="A0A4R3VJH0"/>
<accession>A0A4R3VJH0</accession>
<dbReference type="RefSeq" id="WP_132569321.1">
    <property type="nucleotide sequence ID" value="NZ_CBCSGL010000010.1"/>
</dbReference>
<dbReference type="InterPro" id="IPR011051">
    <property type="entry name" value="RmlC_Cupin_sf"/>
</dbReference>
<proteinExistence type="predicted"/>
<gene>
    <name evidence="2" type="ORF">EV671_1001317</name>
</gene>
<dbReference type="OrthoDB" id="9799053at2"/>
<keyword evidence="3" id="KW-1185">Reference proteome</keyword>
<organism evidence="2 3">
    <name type="scientific">Roseateles saccharophilus</name>
    <name type="common">Pseudomonas saccharophila</name>
    <dbReference type="NCBI Taxonomy" id="304"/>
    <lineage>
        <taxon>Bacteria</taxon>
        <taxon>Pseudomonadati</taxon>
        <taxon>Pseudomonadota</taxon>
        <taxon>Betaproteobacteria</taxon>
        <taxon>Burkholderiales</taxon>
        <taxon>Sphaerotilaceae</taxon>
        <taxon>Roseateles</taxon>
    </lineage>
</organism>
<protein>
    <recommendedName>
        <fullName evidence="1">(S)-ureidoglycine aminohydrolase cupin domain-containing protein</fullName>
    </recommendedName>
</protein>
<dbReference type="InterPro" id="IPR008579">
    <property type="entry name" value="UGlyAH_Cupin_dom"/>
</dbReference>
<dbReference type="InterPro" id="IPR014710">
    <property type="entry name" value="RmlC-like_jellyroll"/>
</dbReference>
<feature type="domain" description="(S)-ureidoglycine aminohydrolase cupin" evidence="1">
    <location>
        <begin position="43"/>
        <end position="115"/>
    </location>
</feature>
<dbReference type="Gene3D" id="2.60.120.10">
    <property type="entry name" value="Jelly Rolls"/>
    <property type="match status" value="1"/>
</dbReference>
<reference evidence="2 3" key="1">
    <citation type="submission" date="2019-03" db="EMBL/GenBank/DDBJ databases">
        <title>Genomic Encyclopedia of Type Strains, Phase IV (KMG-IV): sequencing the most valuable type-strain genomes for metagenomic binning, comparative biology and taxonomic classification.</title>
        <authorList>
            <person name="Goeker M."/>
        </authorList>
    </citation>
    <scope>NUCLEOTIDE SEQUENCE [LARGE SCALE GENOMIC DNA]</scope>
    <source>
        <strain evidence="2 3">DSM 654</strain>
    </source>
</reference>
<evidence type="ECO:0000313" key="3">
    <source>
        <dbReference type="Proteomes" id="UP000295110"/>
    </source>
</evidence>
<dbReference type="Proteomes" id="UP000295110">
    <property type="component" value="Unassembled WGS sequence"/>
</dbReference>
<evidence type="ECO:0000313" key="2">
    <source>
        <dbReference type="EMBL" id="TCV04561.1"/>
    </source>
</evidence>
<comment type="caution">
    <text evidence="2">The sequence shown here is derived from an EMBL/GenBank/DDBJ whole genome shotgun (WGS) entry which is preliminary data.</text>
</comment>
<dbReference type="SUPFAM" id="SSF51182">
    <property type="entry name" value="RmlC-like cupins"/>
    <property type="match status" value="1"/>
</dbReference>